<keyword evidence="7" id="KW-1015">Disulfide bond</keyword>
<feature type="non-terminal residue" evidence="10">
    <location>
        <position position="278"/>
    </location>
</feature>
<reference evidence="10 11" key="1">
    <citation type="journal article" date="2015" name="Nat. Commun.">
        <title>Lucilia cuprina genome unlocks parasitic fly biology to underpin future interventions.</title>
        <authorList>
            <person name="Anstead C.A."/>
            <person name="Korhonen P.K."/>
            <person name="Young N.D."/>
            <person name="Hall R.S."/>
            <person name="Jex A.R."/>
            <person name="Murali S.C."/>
            <person name="Hughes D.S."/>
            <person name="Lee S.F."/>
            <person name="Perry T."/>
            <person name="Stroehlein A.J."/>
            <person name="Ansell B.R."/>
            <person name="Breugelmans B."/>
            <person name="Hofmann A."/>
            <person name="Qu J."/>
            <person name="Dugan S."/>
            <person name="Lee S.L."/>
            <person name="Chao H."/>
            <person name="Dinh H."/>
            <person name="Han Y."/>
            <person name="Doddapaneni H.V."/>
            <person name="Worley K.C."/>
            <person name="Muzny D.M."/>
            <person name="Ioannidis P."/>
            <person name="Waterhouse R.M."/>
            <person name="Zdobnov E.M."/>
            <person name="James P.J."/>
            <person name="Bagnall N.H."/>
            <person name="Kotze A.C."/>
            <person name="Gibbs R.A."/>
            <person name="Richards S."/>
            <person name="Batterham P."/>
            <person name="Gasser R.B."/>
        </authorList>
    </citation>
    <scope>NUCLEOTIDE SEQUENCE [LARGE SCALE GENOMIC DNA]</scope>
    <source>
        <strain evidence="10 11">LS</strain>
        <tissue evidence="10">Full body</tissue>
    </source>
</reference>
<evidence type="ECO:0000256" key="7">
    <source>
        <dbReference type="ARBA" id="ARBA00023157"/>
    </source>
</evidence>
<dbReference type="InterPro" id="IPR001254">
    <property type="entry name" value="Trypsin_dom"/>
</dbReference>
<keyword evidence="6 8" id="KW-0720">Serine protease</keyword>
<comment type="caution">
    <text evidence="10">The sequence shown here is derived from an EMBL/GenBank/DDBJ whole genome shotgun (WGS) entry which is preliminary data.</text>
</comment>
<evidence type="ECO:0000256" key="4">
    <source>
        <dbReference type="ARBA" id="ARBA00022670"/>
    </source>
</evidence>
<feature type="domain" description="Peptidase S1" evidence="9">
    <location>
        <begin position="22"/>
        <end position="259"/>
    </location>
</feature>
<dbReference type="PROSITE" id="PS50240">
    <property type="entry name" value="TRYPSIN_DOM"/>
    <property type="match status" value="1"/>
</dbReference>
<dbReference type="OMA" id="CRENEDA"/>
<dbReference type="STRING" id="7375.A0A0L0BY23"/>
<dbReference type="PANTHER" id="PTHR24276">
    <property type="entry name" value="POLYSERASE-RELATED"/>
    <property type="match status" value="1"/>
</dbReference>
<dbReference type="PANTHER" id="PTHR24276:SF91">
    <property type="entry name" value="AT26814P-RELATED"/>
    <property type="match status" value="1"/>
</dbReference>
<evidence type="ECO:0000256" key="5">
    <source>
        <dbReference type="ARBA" id="ARBA00022801"/>
    </source>
</evidence>
<dbReference type="SMART" id="SM00020">
    <property type="entry name" value="Tryp_SPc"/>
    <property type="match status" value="1"/>
</dbReference>
<feature type="non-terminal residue" evidence="10">
    <location>
        <position position="1"/>
    </location>
</feature>
<dbReference type="GO" id="GO:0006508">
    <property type="term" value="P:proteolysis"/>
    <property type="evidence" value="ECO:0007669"/>
    <property type="project" value="UniProtKB-KW"/>
</dbReference>
<keyword evidence="5 8" id="KW-0378">Hydrolase</keyword>
<keyword evidence="11" id="KW-1185">Reference proteome</keyword>
<evidence type="ECO:0000313" key="11">
    <source>
        <dbReference type="Proteomes" id="UP000037069"/>
    </source>
</evidence>
<dbReference type="AlphaFoldDB" id="A0A0L0BY23"/>
<sequence>LNSDFQEANDKEIEVVTIEPRIVGGYRPNDSPLTKYIVSIRQQTETERSFGYTHFCAGTIIAANKILTAAHCIFRNGKISSASSFKVVAKTPVRLNKNSRTQEINIKRIIAHAQYSDSTLFHDIALLILSENILLDSKFAAKISLPQKNYEAEKMCSVIGWGKLYMHGPLANELVHVDLHLHSRKYCRRRYPNFSGKKICASNIYDKGKDSCVGDSGGPLICNDVIVGIVSYGYGCASGEAGIYTNVFKYIDWINKYSGQDNHKPILIMIKIKKYAFN</sequence>
<dbReference type="Proteomes" id="UP000037069">
    <property type="component" value="Unassembled WGS sequence"/>
</dbReference>
<dbReference type="SUPFAM" id="SSF50494">
    <property type="entry name" value="Trypsin-like serine proteases"/>
    <property type="match status" value="1"/>
</dbReference>
<evidence type="ECO:0000256" key="6">
    <source>
        <dbReference type="ARBA" id="ARBA00022825"/>
    </source>
</evidence>
<evidence type="ECO:0000313" key="10">
    <source>
        <dbReference type="EMBL" id="KNC24938.1"/>
    </source>
</evidence>
<evidence type="ECO:0000256" key="8">
    <source>
        <dbReference type="RuleBase" id="RU363034"/>
    </source>
</evidence>
<evidence type="ECO:0000256" key="3">
    <source>
        <dbReference type="ARBA" id="ARBA00022525"/>
    </source>
</evidence>
<dbReference type="GO" id="GO:0004252">
    <property type="term" value="F:serine-type endopeptidase activity"/>
    <property type="evidence" value="ECO:0007669"/>
    <property type="project" value="InterPro"/>
</dbReference>
<dbReference type="InterPro" id="IPR050430">
    <property type="entry name" value="Peptidase_S1"/>
</dbReference>
<gene>
    <name evidence="10" type="ORF">FF38_05370</name>
</gene>
<comment type="similarity">
    <text evidence="2">Belongs to the peptidase S1 family.</text>
</comment>
<dbReference type="FunFam" id="2.40.10.10:FF:000036">
    <property type="entry name" value="Trypsin beta"/>
    <property type="match status" value="1"/>
</dbReference>
<dbReference type="GO" id="GO:0005576">
    <property type="term" value="C:extracellular region"/>
    <property type="evidence" value="ECO:0007669"/>
    <property type="project" value="UniProtKB-SubCell"/>
</dbReference>
<dbReference type="InterPro" id="IPR033116">
    <property type="entry name" value="TRYPSIN_SER"/>
</dbReference>
<dbReference type="EMBL" id="JRES01001163">
    <property type="protein sequence ID" value="KNC24938.1"/>
    <property type="molecule type" value="Genomic_DNA"/>
</dbReference>
<dbReference type="OrthoDB" id="10059102at2759"/>
<dbReference type="Pfam" id="PF00089">
    <property type="entry name" value="Trypsin"/>
    <property type="match status" value="1"/>
</dbReference>
<evidence type="ECO:0000259" key="9">
    <source>
        <dbReference type="PROSITE" id="PS50240"/>
    </source>
</evidence>
<dbReference type="InterPro" id="IPR018114">
    <property type="entry name" value="TRYPSIN_HIS"/>
</dbReference>
<dbReference type="InterPro" id="IPR009003">
    <property type="entry name" value="Peptidase_S1_PA"/>
</dbReference>
<comment type="subcellular location">
    <subcellularLocation>
        <location evidence="1">Secreted</location>
        <location evidence="1">Extracellular space</location>
    </subcellularLocation>
</comment>
<dbReference type="PRINTS" id="PR00722">
    <property type="entry name" value="CHYMOTRYPSIN"/>
</dbReference>
<dbReference type="InterPro" id="IPR043504">
    <property type="entry name" value="Peptidase_S1_PA_chymotrypsin"/>
</dbReference>
<dbReference type="PROSITE" id="PS00134">
    <property type="entry name" value="TRYPSIN_HIS"/>
    <property type="match status" value="1"/>
</dbReference>
<dbReference type="FunFam" id="2.40.10.10:FF:000068">
    <property type="entry name" value="transmembrane protease serine 2"/>
    <property type="match status" value="1"/>
</dbReference>
<dbReference type="PROSITE" id="PS00135">
    <property type="entry name" value="TRYPSIN_SER"/>
    <property type="match status" value="1"/>
</dbReference>
<proteinExistence type="inferred from homology"/>
<evidence type="ECO:0000256" key="2">
    <source>
        <dbReference type="ARBA" id="ARBA00007664"/>
    </source>
</evidence>
<name>A0A0L0BY23_LUCCU</name>
<evidence type="ECO:0000256" key="1">
    <source>
        <dbReference type="ARBA" id="ARBA00004239"/>
    </source>
</evidence>
<keyword evidence="3" id="KW-0964">Secreted</keyword>
<dbReference type="InterPro" id="IPR001314">
    <property type="entry name" value="Peptidase_S1A"/>
</dbReference>
<dbReference type="Gene3D" id="2.40.10.10">
    <property type="entry name" value="Trypsin-like serine proteases"/>
    <property type="match status" value="1"/>
</dbReference>
<dbReference type="CDD" id="cd00190">
    <property type="entry name" value="Tryp_SPc"/>
    <property type="match status" value="1"/>
</dbReference>
<accession>A0A0L0BY23</accession>
<protein>
    <recommendedName>
        <fullName evidence="9">Peptidase S1 domain-containing protein</fullName>
    </recommendedName>
</protein>
<keyword evidence="4 8" id="KW-0645">Protease</keyword>
<organism evidence="10 11">
    <name type="scientific">Lucilia cuprina</name>
    <name type="common">Green bottle fly</name>
    <name type="synonym">Australian sheep blowfly</name>
    <dbReference type="NCBI Taxonomy" id="7375"/>
    <lineage>
        <taxon>Eukaryota</taxon>
        <taxon>Metazoa</taxon>
        <taxon>Ecdysozoa</taxon>
        <taxon>Arthropoda</taxon>
        <taxon>Hexapoda</taxon>
        <taxon>Insecta</taxon>
        <taxon>Pterygota</taxon>
        <taxon>Neoptera</taxon>
        <taxon>Endopterygota</taxon>
        <taxon>Diptera</taxon>
        <taxon>Brachycera</taxon>
        <taxon>Muscomorpha</taxon>
        <taxon>Oestroidea</taxon>
        <taxon>Calliphoridae</taxon>
        <taxon>Luciliinae</taxon>
        <taxon>Lucilia</taxon>
    </lineage>
</organism>